<dbReference type="PANTHER" id="PTHR45453:SF1">
    <property type="entry name" value="PHOSPHATE REGULON SENSOR PROTEIN PHOR"/>
    <property type="match status" value="1"/>
</dbReference>
<name>A0ABU3Z5X7_9FIRM</name>
<evidence type="ECO:0000256" key="5">
    <source>
        <dbReference type="ARBA" id="ARBA00022679"/>
    </source>
</evidence>
<gene>
    <name evidence="11" type="ORF">RVY80_00355</name>
</gene>
<evidence type="ECO:0000256" key="9">
    <source>
        <dbReference type="SAM" id="Phobius"/>
    </source>
</evidence>
<keyword evidence="5" id="KW-0808">Transferase</keyword>
<keyword evidence="12" id="KW-1185">Reference proteome</keyword>
<proteinExistence type="predicted"/>
<feature type="coiled-coil region" evidence="8">
    <location>
        <begin position="188"/>
        <end position="232"/>
    </location>
</feature>
<evidence type="ECO:0000256" key="4">
    <source>
        <dbReference type="ARBA" id="ARBA00022553"/>
    </source>
</evidence>
<dbReference type="PRINTS" id="PR00344">
    <property type="entry name" value="BCTRLSENSOR"/>
</dbReference>
<dbReference type="PANTHER" id="PTHR45453">
    <property type="entry name" value="PHOSPHATE REGULON SENSOR PROTEIN PHOR"/>
    <property type="match status" value="1"/>
</dbReference>
<evidence type="ECO:0000259" key="10">
    <source>
        <dbReference type="PROSITE" id="PS50109"/>
    </source>
</evidence>
<feature type="transmembrane region" description="Helical" evidence="9">
    <location>
        <begin position="153"/>
        <end position="172"/>
    </location>
</feature>
<dbReference type="InterPro" id="IPR003661">
    <property type="entry name" value="HisK_dim/P_dom"/>
</dbReference>
<dbReference type="InterPro" id="IPR036097">
    <property type="entry name" value="HisK_dim/P_sf"/>
</dbReference>
<dbReference type="Proteomes" id="UP001272515">
    <property type="component" value="Unassembled WGS sequence"/>
</dbReference>
<reference evidence="11 12" key="1">
    <citation type="submission" date="2023-10" db="EMBL/GenBank/DDBJ databases">
        <title>Veillonella sp. nov., isolated from a pig farm feces dump.</title>
        <authorList>
            <person name="Chang Y.-H."/>
        </authorList>
    </citation>
    <scope>NUCLEOTIDE SEQUENCE [LARGE SCALE GENOMIC DNA]</scope>
    <source>
        <strain evidence="11 12">YH-vei2233</strain>
    </source>
</reference>
<dbReference type="InterPro" id="IPR050351">
    <property type="entry name" value="BphY/WalK/GraS-like"/>
</dbReference>
<evidence type="ECO:0000256" key="7">
    <source>
        <dbReference type="ARBA" id="ARBA00023012"/>
    </source>
</evidence>
<keyword evidence="8" id="KW-0175">Coiled coil</keyword>
<evidence type="ECO:0000256" key="8">
    <source>
        <dbReference type="SAM" id="Coils"/>
    </source>
</evidence>
<comment type="catalytic activity">
    <reaction evidence="1">
        <text>ATP + protein L-histidine = ADP + protein N-phospho-L-histidine.</text>
        <dbReference type="EC" id="2.7.13.3"/>
    </reaction>
</comment>
<dbReference type="Pfam" id="PF02518">
    <property type="entry name" value="HATPase_c"/>
    <property type="match status" value="1"/>
</dbReference>
<keyword evidence="4" id="KW-0597">Phosphoprotein</keyword>
<keyword evidence="9" id="KW-1133">Transmembrane helix</keyword>
<feature type="domain" description="Histidine kinase" evidence="10">
    <location>
        <begin position="232"/>
        <end position="450"/>
    </location>
</feature>
<evidence type="ECO:0000256" key="1">
    <source>
        <dbReference type="ARBA" id="ARBA00000085"/>
    </source>
</evidence>
<evidence type="ECO:0000256" key="3">
    <source>
        <dbReference type="ARBA" id="ARBA00012438"/>
    </source>
</evidence>
<dbReference type="Gene3D" id="3.30.565.10">
    <property type="entry name" value="Histidine kinase-like ATPase, C-terminal domain"/>
    <property type="match status" value="1"/>
</dbReference>
<accession>A0ABU3Z5X7</accession>
<keyword evidence="7" id="KW-0902">Two-component regulatory system</keyword>
<evidence type="ECO:0000313" key="12">
    <source>
        <dbReference type="Proteomes" id="UP001272515"/>
    </source>
</evidence>
<dbReference type="InterPro" id="IPR005467">
    <property type="entry name" value="His_kinase_dom"/>
</dbReference>
<dbReference type="InterPro" id="IPR003594">
    <property type="entry name" value="HATPase_dom"/>
</dbReference>
<dbReference type="EMBL" id="JAWJZB010000001">
    <property type="protein sequence ID" value="MDV5087310.1"/>
    <property type="molecule type" value="Genomic_DNA"/>
</dbReference>
<comment type="caution">
    <text evidence="11">The sequence shown here is derived from an EMBL/GenBank/DDBJ whole genome shotgun (WGS) entry which is preliminary data.</text>
</comment>
<comment type="subcellular location">
    <subcellularLocation>
        <location evidence="2">Membrane</location>
    </subcellularLocation>
</comment>
<protein>
    <recommendedName>
        <fullName evidence="3">histidine kinase</fullName>
        <ecNumber evidence="3">2.7.13.3</ecNumber>
    </recommendedName>
</protein>
<evidence type="ECO:0000256" key="6">
    <source>
        <dbReference type="ARBA" id="ARBA00022777"/>
    </source>
</evidence>
<dbReference type="PROSITE" id="PS50109">
    <property type="entry name" value="HIS_KIN"/>
    <property type="match status" value="1"/>
</dbReference>
<dbReference type="EC" id="2.7.13.3" evidence="3"/>
<dbReference type="InterPro" id="IPR004358">
    <property type="entry name" value="Sig_transdc_His_kin-like_C"/>
</dbReference>
<dbReference type="Gene3D" id="1.10.287.130">
    <property type="match status" value="1"/>
</dbReference>
<dbReference type="InterPro" id="IPR036890">
    <property type="entry name" value="HATPase_C_sf"/>
</dbReference>
<keyword evidence="6 11" id="KW-0418">Kinase</keyword>
<dbReference type="Pfam" id="PF00512">
    <property type="entry name" value="HisKA"/>
    <property type="match status" value="1"/>
</dbReference>
<keyword evidence="9" id="KW-0812">Transmembrane</keyword>
<dbReference type="SMART" id="SM00387">
    <property type="entry name" value="HATPase_c"/>
    <property type="match status" value="1"/>
</dbReference>
<organism evidence="11 12">
    <name type="scientific">Veillonella absiana</name>
    <dbReference type="NCBI Taxonomy" id="3079305"/>
    <lineage>
        <taxon>Bacteria</taxon>
        <taxon>Bacillati</taxon>
        <taxon>Bacillota</taxon>
        <taxon>Negativicutes</taxon>
        <taxon>Veillonellales</taxon>
        <taxon>Veillonellaceae</taxon>
        <taxon>Veillonella</taxon>
    </lineage>
</organism>
<dbReference type="SMART" id="SM00388">
    <property type="entry name" value="HisKA"/>
    <property type="match status" value="1"/>
</dbReference>
<sequence length="452" mass="51345">MFVVPILIALVLLLSYFLGLKLLANAGFYYRIETERTLKVVTRVLEPLTFYGLENRDAQYIVDYSYGLFDPKEVYIEVLDKGRVIYRYGDPGIYNSSAIVGLLDVNPELVGIMYQSNETNVYEGRRRTDNHNYVYIFSAKESIGGNNDLLESVSVYIMIVALLVLLLSFYLLNSFVTKFLMIHVKSMTKSLETANKSLETANESLESAYISLEEANHQIEIEQEQQKELLAGISHDIRTPLTAIKAYAEGVRDGIAPTDEQRSRYMEIILKRANDLESMLEELFLITTAEYKEESRPKQKIDLGRFVQVFCEENAPHYKTRGIEIEVNAEKDAFIKVNPQLLQRVIQNVLNNSAKYKTADIGHCVIDVARKNDRIVCMLSDDGPGVPPESLERLMRPFYRVDPSRTNSQKGSGLGLSIIRRIMDVSDGDVAIENVKPHGLRIILEFPMGKVD</sequence>
<dbReference type="GO" id="GO:0016301">
    <property type="term" value="F:kinase activity"/>
    <property type="evidence" value="ECO:0007669"/>
    <property type="project" value="UniProtKB-KW"/>
</dbReference>
<dbReference type="SUPFAM" id="SSF47384">
    <property type="entry name" value="Homodimeric domain of signal transducing histidine kinase"/>
    <property type="match status" value="1"/>
</dbReference>
<dbReference type="CDD" id="cd00082">
    <property type="entry name" value="HisKA"/>
    <property type="match status" value="1"/>
</dbReference>
<keyword evidence="9" id="KW-0472">Membrane</keyword>
<evidence type="ECO:0000313" key="11">
    <source>
        <dbReference type="EMBL" id="MDV5087310.1"/>
    </source>
</evidence>
<dbReference type="SUPFAM" id="SSF55874">
    <property type="entry name" value="ATPase domain of HSP90 chaperone/DNA topoisomerase II/histidine kinase"/>
    <property type="match status" value="1"/>
</dbReference>
<evidence type="ECO:0000256" key="2">
    <source>
        <dbReference type="ARBA" id="ARBA00004370"/>
    </source>
</evidence>